<dbReference type="RefSeq" id="WP_006100962.1">
    <property type="nucleotide sequence ID" value="NZ_DS989848.1"/>
</dbReference>
<dbReference type="Pfam" id="PF01841">
    <property type="entry name" value="Transglut_core"/>
    <property type="match status" value="1"/>
</dbReference>
<protein>
    <submittedName>
        <fullName evidence="2">Transglutaminase-like superfamily protein</fullName>
    </submittedName>
</protein>
<dbReference type="SMART" id="SM00460">
    <property type="entry name" value="TGc"/>
    <property type="match status" value="1"/>
</dbReference>
<dbReference type="STRING" id="118168.MC7420_6479"/>
<dbReference type="Gene3D" id="2.60.40.2250">
    <property type="match status" value="1"/>
</dbReference>
<dbReference type="PANTHER" id="PTHR33490:SF12">
    <property type="entry name" value="BLL5557 PROTEIN"/>
    <property type="match status" value="1"/>
</dbReference>
<dbReference type="InterPro" id="IPR002931">
    <property type="entry name" value="Transglutaminase-like"/>
</dbReference>
<dbReference type="PANTHER" id="PTHR33490">
    <property type="entry name" value="BLR5614 PROTEIN-RELATED"/>
    <property type="match status" value="1"/>
</dbReference>
<sequence length="281" mass="32243">MKFKLGCQLNYSVAASSTFIFNLSVVEKKHQRILQEKLQIEPSMDYEEYVSPRMENRYLRVYVPQGDLQVSYQATVDLFYRDEDPSSISENPPDKLPLETLHYLYPSRYCESDRLMRLAQNEFGNLIPDYSRVTAICNWIYDNVTYLSGSTNQHTSAYDTATERAGVCRDFAHLGIAFCRALNIPARFVTGYAYNLEPQDFHAYFEAYLGDRWYLFDPTRLAPCNGLIRIGIGRDAADVAFATIFGDVQMNYKDVFVEAVPDQDGKTPELPDYTNRAIALI</sequence>
<gene>
    <name evidence="2" type="ORF">MC7420_6479</name>
</gene>
<dbReference type="EMBL" id="DS989848">
    <property type="protein sequence ID" value="EDX75824.1"/>
    <property type="molecule type" value="Genomic_DNA"/>
</dbReference>
<dbReference type="Gene3D" id="3.10.620.30">
    <property type="match status" value="1"/>
</dbReference>
<dbReference type="SUPFAM" id="SSF54001">
    <property type="entry name" value="Cysteine proteinases"/>
    <property type="match status" value="1"/>
</dbReference>
<organism evidence="2 3">
    <name type="scientific">Coleofasciculus chthonoplastes PCC 7420</name>
    <dbReference type="NCBI Taxonomy" id="118168"/>
    <lineage>
        <taxon>Bacteria</taxon>
        <taxon>Bacillati</taxon>
        <taxon>Cyanobacteriota</taxon>
        <taxon>Cyanophyceae</taxon>
        <taxon>Coleofasciculales</taxon>
        <taxon>Coleofasciculaceae</taxon>
        <taxon>Coleofasciculus</taxon>
    </lineage>
</organism>
<evidence type="ECO:0000313" key="2">
    <source>
        <dbReference type="EMBL" id="EDX75824.1"/>
    </source>
</evidence>
<dbReference type="InterPro" id="IPR038765">
    <property type="entry name" value="Papain-like_cys_pep_sf"/>
</dbReference>
<dbReference type="InterPro" id="IPR048930">
    <property type="entry name" value="Bact_transglu_N_2"/>
</dbReference>
<feature type="domain" description="Transglutaminase-like" evidence="1">
    <location>
        <begin position="160"/>
        <end position="220"/>
    </location>
</feature>
<dbReference type="HOGENOM" id="CLU_064253_1_0_3"/>
<dbReference type="AlphaFoldDB" id="B4VQV7"/>
<dbReference type="OrthoDB" id="9787782at2"/>
<name>B4VQV7_9CYAN</name>
<proteinExistence type="predicted"/>
<dbReference type="Pfam" id="PF21295">
    <property type="entry name" value="Bact_transglu_N_2"/>
    <property type="match status" value="1"/>
</dbReference>
<dbReference type="Proteomes" id="UP000003835">
    <property type="component" value="Unassembled WGS sequence"/>
</dbReference>
<accession>B4VQV7</accession>
<dbReference type="eggNOG" id="COG1305">
    <property type="taxonomic scope" value="Bacteria"/>
</dbReference>
<evidence type="ECO:0000259" key="1">
    <source>
        <dbReference type="SMART" id="SM00460"/>
    </source>
</evidence>
<reference evidence="2 3" key="1">
    <citation type="submission" date="2008-07" db="EMBL/GenBank/DDBJ databases">
        <authorList>
            <person name="Tandeau de Marsac N."/>
            <person name="Ferriera S."/>
            <person name="Johnson J."/>
            <person name="Kravitz S."/>
            <person name="Beeson K."/>
            <person name="Sutton G."/>
            <person name="Rogers Y.-H."/>
            <person name="Friedman R."/>
            <person name="Frazier M."/>
            <person name="Venter J.C."/>
        </authorList>
    </citation>
    <scope>NUCLEOTIDE SEQUENCE [LARGE SCALE GENOMIC DNA]</scope>
    <source>
        <strain evidence="2 3">PCC 7420</strain>
    </source>
</reference>
<evidence type="ECO:0000313" key="3">
    <source>
        <dbReference type="Proteomes" id="UP000003835"/>
    </source>
</evidence>
<keyword evidence="3" id="KW-1185">Reference proteome</keyword>